<name>A0A0A9C1J6_ARUDO</name>
<dbReference type="AlphaFoldDB" id="A0A0A9C1J6"/>
<protein>
    <submittedName>
        <fullName evidence="1">Uncharacterized protein</fullName>
    </submittedName>
</protein>
<dbReference type="EMBL" id="GBRH01230625">
    <property type="protein sequence ID" value="JAD67270.1"/>
    <property type="molecule type" value="Transcribed_RNA"/>
</dbReference>
<reference evidence="1" key="2">
    <citation type="journal article" date="2015" name="Data Brief">
        <title>Shoot transcriptome of the giant reed, Arundo donax.</title>
        <authorList>
            <person name="Barrero R.A."/>
            <person name="Guerrero F.D."/>
            <person name="Moolhuijzen P."/>
            <person name="Goolsby J.A."/>
            <person name="Tidwell J."/>
            <person name="Bellgard S.E."/>
            <person name="Bellgard M.I."/>
        </authorList>
    </citation>
    <scope>NUCLEOTIDE SEQUENCE</scope>
    <source>
        <tissue evidence="1">Shoot tissue taken approximately 20 cm above the soil surface</tissue>
    </source>
</reference>
<organism evidence="1">
    <name type="scientific">Arundo donax</name>
    <name type="common">Giant reed</name>
    <name type="synonym">Donax arundinaceus</name>
    <dbReference type="NCBI Taxonomy" id="35708"/>
    <lineage>
        <taxon>Eukaryota</taxon>
        <taxon>Viridiplantae</taxon>
        <taxon>Streptophyta</taxon>
        <taxon>Embryophyta</taxon>
        <taxon>Tracheophyta</taxon>
        <taxon>Spermatophyta</taxon>
        <taxon>Magnoliopsida</taxon>
        <taxon>Liliopsida</taxon>
        <taxon>Poales</taxon>
        <taxon>Poaceae</taxon>
        <taxon>PACMAD clade</taxon>
        <taxon>Arundinoideae</taxon>
        <taxon>Arundineae</taxon>
        <taxon>Arundo</taxon>
    </lineage>
</organism>
<proteinExistence type="predicted"/>
<reference evidence="1" key="1">
    <citation type="submission" date="2014-09" db="EMBL/GenBank/DDBJ databases">
        <authorList>
            <person name="Magalhaes I.L.F."/>
            <person name="Oliveira U."/>
            <person name="Santos F.R."/>
            <person name="Vidigal T.H.D.A."/>
            <person name="Brescovit A.D."/>
            <person name="Santos A.J."/>
        </authorList>
    </citation>
    <scope>NUCLEOTIDE SEQUENCE</scope>
    <source>
        <tissue evidence="1">Shoot tissue taken approximately 20 cm above the soil surface</tissue>
    </source>
</reference>
<accession>A0A0A9C1J6</accession>
<sequence length="24" mass="2814">MQHLNFMLLNFSLYKSTLGCVILK</sequence>
<evidence type="ECO:0000313" key="1">
    <source>
        <dbReference type="EMBL" id="JAD67270.1"/>
    </source>
</evidence>